<evidence type="ECO:0000256" key="3">
    <source>
        <dbReference type="ARBA" id="ARBA00022840"/>
    </source>
</evidence>
<dbReference type="GO" id="GO:0005634">
    <property type="term" value="C:nucleus"/>
    <property type="evidence" value="ECO:0007669"/>
    <property type="project" value="TreeGrafter"/>
</dbReference>
<dbReference type="GO" id="GO:0043138">
    <property type="term" value="F:3'-5' DNA helicase activity"/>
    <property type="evidence" value="ECO:0007669"/>
    <property type="project" value="UniProtKB-EC"/>
</dbReference>
<dbReference type="EC" id="5.6.2.4" evidence="5"/>
<feature type="region of interest" description="Disordered" evidence="6">
    <location>
        <begin position="1"/>
        <end position="31"/>
    </location>
</feature>
<dbReference type="Proteomes" id="UP000267821">
    <property type="component" value="Unassembled WGS sequence"/>
</dbReference>
<dbReference type="GO" id="GO:0009378">
    <property type="term" value="F:four-way junction helicase activity"/>
    <property type="evidence" value="ECO:0007669"/>
    <property type="project" value="TreeGrafter"/>
</dbReference>
<evidence type="ECO:0000256" key="6">
    <source>
        <dbReference type="SAM" id="MobiDB-lite"/>
    </source>
</evidence>
<evidence type="ECO:0000259" key="7">
    <source>
        <dbReference type="PROSITE" id="PS51192"/>
    </source>
</evidence>
<dbReference type="SMART" id="SM00513">
    <property type="entry name" value="SAP"/>
    <property type="match status" value="1"/>
</dbReference>
<evidence type="ECO:0000256" key="5">
    <source>
        <dbReference type="ARBA" id="ARBA00034808"/>
    </source>
</evidence>
<dbReference type="STRING" id="1051890.A0A3N4LDX0"/>
<dbReference type="InterPro" id="IPR027417">
    <property type="entry name" value="P-loop_NTPase"/>
</dbReference>
<dbReference type="InParanoid" id="A0A3N4LDX0"/>
<proteinExistence type="inferred from homology"/>
<dbReference type="SUPFAM" id="SSF52540">
    <property type="entry name" value="P-loop containing nucleoside triphosphate hydrolases"/>
    <property type="match status" value="1"/>
</dbReference>
<dbReference type="SMART" id="SM00487">
    <property type="entry name" value="DEXDc"/>
    <property type="match status" value="1"/>
</dbReference>
<dbReference type="GO" id="GO:0005524">
    <property type="term" value="F:ATP binding"/>
    <property type="evidence" value="ECO:0007669"/>
    <property type="project" value="UniProtKB-KW"/>
</dbReference>
<reference evidence="9 10" key="1">
    <citation type="journal article" date="2018" name="Nat. Ecol. Evol.">
        <title>Pezizomycetes genomes reveal the molecular basis of ectomycorrhizal truffle lifestyle.</title>
        <authorList>
            <person name="Murat C."/>
            <person name="Payen T."/>
            <person name="Noel B."/>
            <person name="Kuo A."/>
            <person name="Morin E."/>
            <person name="Chen J."/>
            <person name="Kohler A."/>
            <person name="Krizsan K."/>
            <person name="Balestrini R."/>
            <person name="Da Silva C."/>
            <person name="Montanini B."/>
            <person name="Hainaut M."/>
            <person name="Levati E."/>
            <person name="Barry K.W."/>
            <person name="Belfiori B."/>
            <person name="Cichocki N."/>
            <person name="Clum A."/>
            <person name="Dockter R.B."/>
            <person name="Fauchery L."/>
            <person name="Guy J."/>
            <person name="Iotti M."/>
            <person name="Le Tacon F."/>
            <person name="Lindquist E.A."/>
            <person name="Lipzen A."/>
            <person name="Malagnac F."/>
            <person name="Mello A."/>
            <person name="Molinier V."/>
            <person name="Miyauchi S."/>
            <person name="Poulain J."/>
            <person name="Riccioni C."/>
            <person name="Rubini A."/>
            <person name="Sitrit Y."/>
            <person name="Splivallo R."/>
            <person name="Traeger S."/>
            <person name="Wang M."/>
            <person name="Zifcakova L."/>
            <person name="Wipf D."/>
            <person name="Zambonelli A."/>
            <person name="Paolocci F."/>
            <person name="Nowrousian M."/>
            <person name="Ottonello S."/>
            <person name="Baldrian P."/>
            <person name="Spatafora J.W."/>
            <person name="Henrissat B."/>
            <person name="Nagy L.G."/>
            <person name="Aury J.M."/>
            <person name="Wincker P."/>
            <person name="Grigoriev I.V."/>
            <person name="Bonfante P."/>
            <person name="Martin F.M."/>
        </authorList>
    </citation>
    <scope>NUCLEOTIDE SEQUENCE [LARGE SCALE GENOMIC DNA]</scope>
    <source>
        <strain evidence="9 10">ATCC MYA-4762</strain>
    </source>
</reference>
<dbReference type="AlphaFoldDB" id="A0A3N4LDX0"/>
<keyword evidence="9" id="KW-0378">Hydrolase</keyword>
<dbReference type="SMART" id="SM00490">
    <property type="entry name" value="HELICc"/>
    <property type="match status" value="1"/>
</dbReference>
<feature type="compositionally biased region" description="Pro residues" evidence="6">
    <location>
        <begin position="893"/>
        <end position="912"/>
    </location>
</feature>
<dbReference type="InterPro" id="IPR011545">
    <property type="entry name" value="DEAD/DEAH_box_helicase_dom"/>
</dbReference>
<dbReference type="InterPro" id="IPR001650">
    <property type="entry name" value="Helicase_C-like"/>
</dbReference>
<dbReference type="Gene3D" id="3.40.50.300">
    <property type="entry name" value="P-loop containing nucleotide triphosphate hydrolases"/>
    <property type="match status" value="2"/>
</dbReference>
<dbReference type="InterPro" id="IPR014001">
    <property type="entry name" value="Helicase_ATP-bd"/>
</dbReference>
<dbReference type="GO" id="GO:0000724">
    <property type="term" value="P:double-strand break repair via homologous recombination"/>
    <property type="evidence" value="ECO:0007669"/>
    <property type="project" value="TreeGrafter"/>
</dbReference>
<feature type="region of interest" description="Disordered" evidence="6">
    <location>
        <begin position="802"/>
        <end position="942"/>
    </location>
</feature>
<feature type="domain" description="Helicase ATP-binding" evidence="7">
    <location>
        <begin position="72"/>
        <end position="256"/>
    </location>
</feature>
<comment type="similarity">
    <text evidence="1">Belongs to the helicase family. RecQ subfamily.</text>
</comment>
<protein>
    <recommendedName>
        <fullName evidence="5">DNA 3'-5' helicase</fullName>
        <ecNumber evidence="5">5.6.2.4</ecNumber>
    </recommendedName>
</protein>
<dbReference type="PROSITE" id="PS51192">
    <property type="entry name" value="HELICASE_ATP_BIND_1"/>
    <property type="match status" value="1"/>
</dbReference>
<dbReference type="GO" id="GO:0005694">
    <property type="term" value="C:chromosome"/>
    <property type="evidence" value="ECO:0007669"/>
    <property type="project" value="TreeGrafter"/>
</dbReference>
<evidence type="ECO:0000313" key="9">
    <source>
        <dbReference type="EMBL" id="RPB20896.1"/>
    </source>
</evidence>
<dbReference type="OrthoDB" id="4507197at2759"/>
<name>A0A3N4LDX0_9PEZI</name>
<evidence type="ECO:0000256" key="4">
    <source>
        <dbReference type="ARBA" id="ARBA00034617"/>
    </source>
</evidence>
<dbReference type="GO" id="GO:0016787">
    <property type="term" value="F:hydrolase activity"/>
    <property type="evidence" value="ECO:0007669"/>
    <property type="project" value="UniProtKB-KW"/>
</dbReference>
<dbReference type="Pfam" id="PF00270">
    <property type="entry name" value="DEAD"/>
    <property type="match status" value="1"/>
</dbReference>
<gene>
    <name evidence="9" type="ORF">L211DRAFT_851919</name>
</gene>
<feature type="compositionally biased region" description="Polar residues" evidence="6">
    <location>
        <begin position="831"/>
        <end position="875"/>
    </location>
</feature>
<dbReference type="InterPro" id="IPR003034">
    <property type="entry name" value="SAP_dom"/>
</dbReference>
<dbReference type="PANTHER" id="PTHR13710">
    <property type="entry name" value="DNA HELICASE RECQ FAMILY MEMBER"/>
    <property type="match status" value="1"/>
</dbReference>
<dbReference type="GO" id="GO:0003676">
    <property type="term" value="F:nucleic acid binding"/>
    <property type="evidence" value="ECO:0007669"/>
    <property type="project" value="InterPro"/>
</dbReference>
<dbReference type="PROSITE" id="PS51194">
    <property type="entry name" value="HELICASE_CTER"/>
    <property type="match status" value="1"/>
</dbReference>
<dbReference type="PANTHER" id="PTHR13710:SF120">
    <property type="entry name" value="BIFUNCTIONAL 3'-5' EXONUCLEASE_ATP-DEPENDENT HELICASE WRN"/>
    <property type="match status" value="1"/>
</dbReference>
<accession>A0A3N4LDX0</accession>
<dbReference type="Pfam" id="PF00271">
    <property type="entry name" value="Helicase_C"/>
    <property type="match status" value="1"/>
</dbReference>
<evidence type="ECO:0000256" key="1">
    <source>
        <dbReference type="ARBA" id="ARBA00005446"/>
    </source>
</evidence>
<organism evidence="9 10">
    <name type="scientific">Terfezia boudieri ATCC MYA-4762</name>
    <dbReference type="NCBI Taxonomy" id="1051890"/>
    <lineage>
        <taxon>Eukaryota</taxon>
        <taxon>Fungi</taxon>
        <taxon>Dikarya</taxon>
        <taxon>Ascomycota</taxon>
        <taxon>Pezizomycotina</taxon>
        <taxon>Pezizomycetes</taxon>
        <taxon>Pezizales</taxon>
        <taxon>Pezizaceae</taxon>
        <taxon>Terfezia</taxon>
    </lineage>
</organism>
<sequence length="942" mass="105517">MPRKPRGDAPSLDVQDQDNADGTSKNTTLRHRSSDLQKWELTPDYQRKKIELEVMTTEITGFIPKPGQTRMAMALALGHDVTCVAATGFGKSLAFQMSVFMMRKRNESRRIHQFGICIAPIEALGDDQVAKCSRMGINAVNLSERVVHMNPFIYADIIRGEYELVYLAPEKLMQADSPFHKLLKASKGKNTELIAFVISDECHLVEDWGNDFRTDFAKLDTFRYQIPGVPFGACTATATPDKLRRIRTGLGIPENAISIIEPINRKNLFYAALPIKGGAQMAEHVLTWLIPPCLEKGRHWDEREIPPTIIYVDHKPSAHKLAYFLQGLLPPITHNRPIPENRWDFDPRSRSERVITPYHATLSSTMKQYIQTDWRSGKTRILIATSAWGMGIDDPHVQRVIQWKARTLSLDTLMQRFGRCARDPQIQGLCVLYYEKDCQGDRTVLGQGHIQNKRTHDGHIKITANQKRGNMDAGLYRYINPPATVKANGVAGQIGCRRQVILGYYADQQYSHESVYTTKCCDLCGVDEFNRSEPQLLQGVDTLLPKPKQSRLPNAPLELNRRITSCLIMCTQRIMMQEFPYSSIMLRTHIMATKQIERIASKSPTVAATGDLFSVPGLILDPIIAKYATAICCKIIEIVTEYNIGMQEQQRLHQREGVNSGRTKSTLAISRSSNIISEASVINSTIATNQLSYAVSQPSSLTLTTALSAVPSESHTLTTVDNMATPSSTTSFANAILADTTSLQTTEQKLHLDYSKVTVKALQQMLRNRKLPVSAPRKEELIDRLVKADLIDIQQNNTGIGLENTPETLRRSNSKNPNSLSIPSLRRIRLTTPSAGSDHYPTSTSYHINASSTPPKLQDITNDITNIPQTPQRYGNIQWKPPATPHRPLATPRRPPATPHRPPATPRRPPATPRRSRQNHSIAELPKSNSHEATRISTILQE</sequence>
<dbReference type="GO" id="GO:0005737">
    <property type="term" value="C:cytoplasm"/>
    <property type="evidence" value="ECO:0007669"/>
    <property type="project" value="TreeGrafter"/>
</dbReference>
<evidence type="ECO:0000256" key="2">
    <source>
        <dbReference type="ARBA" id="ARBA00022741"/>
    </source>
</evidence>
<feature type="domain" description="Helicase C-terminal" evidence="8">
    <location>
        <begin position="285"/>
        <end position="468"/>
    </location>
</feature>
<keyword evidence="10" id="KW-1185">Reference proteome</keyword>
<comment type="catalytic activity">
    <reaction evidence="4">
        <text>Couples ATP hydrolysis with the unwinding of duplex DNA by translocating in the 3'-5' direction.</text>
        <dbReference type="EC" id="5.6.2.4"/>
    </reaction>
</comment>
<evidence type="ECO:0000259" key="8">
    <source>
        <dbReference type="PROSITE" id="PS51194"/>
    </source>
</evidence>
<dbReference type="EMBL" id="ML121566">
    <property type="protein sequence ID" value="RPB20896.1"/>
    <property type="molecule type" value="Genomic_DNA"/>
</dbReference>
<dbReference type="Gene3D" id="1.10.720.30">
    <property type="entry name" value="SAP domain"/>
    <property type="match status" value="1"/>
</dbReference>
<keyword evidence="3" id="KW-0067">ATP-binding</keyword>
<dbReference type="Pfam" id="PF02037">
    <property type="entry name" value="SAP"/>
    <property type="match status" value="1"/>
</dbReference>
<evidence type="ECO:0000313" key="10">
    <source>
        <dbReference type="Proteomes" id="UP000267821"/>
    </source>
</evidence>
<keyword evidence="2" id="KW-0547">Nucleotide-binding</keyword>
<dbReference type="InterPro" id="IPR036361">
    <property type="entry name" value="SAP_dom_sf"/>
</dbReference>